<dbReference type="PANTHER" id="PTHR35525:SF3">
    <property type="entry name" value="BLL6575 PROTEIN"/>
    <property type="match status" value="1"/>
</dbReference>
<dbReference type="Gene3D" id="1.10.3300.10">
    <property type="entry name" value="Jann2411-like domain"/>
    <property type="match status" value="1"/>
</dbReference>
<name>M0QJG7_9ACTN</name>
<dbReference type="STRING" id="1223545.GS4_16_01300"/>
<dbReference type="AlphaFoldDB" id="M0QJG7"/>
<dbReference type="InterPro" id="IPR010852">
    <property type="entry name" value="ABATE"/>
</dbReference>
<dbReference type="InterPro" id="IPR021005">
    <property type="entry name" value="Znf_CGNR"/>
</dbReference>
<dbReference type="PANTHER" id="PTHR35525">
    <property type="entry name" value="BLL6575 PROTEIN"/>
    <property type="match status" value="1"/>
</dbReference>
<organism evidence="2 3">
    <name type="scientific">Gordonia soli NBRC 108243</name>
    <dbReference type="NCBI Taxonomy" id="1223545"/>
    <lineage>
        <taxon>Bacteria</taxon>
        <taxon>Bacillati</taxon>
        <taxon>Actinomycetota</taxon>
        <taxon>Actinomycetes</taxon>
        <taxon>Mycobacteriales</taxon>
        <taxon>Gordoniaceae</taxon>
        <taxon>Gordonia</taxon>
    </lineage>
</organism>
<protein>
    <recommendedName>
        <fullName evidence="1">Zinc finger CGNR domain-containing protein</fullName>
    </recommendedName>
</protein>
<dbReference type="InterPro" id="IPR023286">
    <property type="entry name" value="ABATE_dom_sf"/>
</dbReference>
<comment type="caution">
    <text evidence="2">The sequence shown here is derived from an EMBL/GenBank/DDBJ whole genome shotgun (WGS) entry which is preliminary data.</text>
</comment>
<dbReference type="SUPFAM" id="SSF160904">
    <property type="entry name" value="Jann2411-like"/>
    <property type="match status" value="1"/>
</dbReference>
<dbReference type="Pfam" id="PF11706">
    <property type="entry name" value="zf-CGNR"/>
    <property type="match status" value="1"/>
</dbReference>
<sequence length="181" mass="20364">MPNDGYTRTVLNRPLTGEPLPLDLANTQWVISGEPHDALTDPDFVRSWMADHGRPDVADLHRATRALVSARAAIRTVLPRPTEASAYDAFNSLLARGHLRERVDADGVSTVVEVDDPDEWLAWKAAHDLIVLLNDRPHRIKPCGGCVLWFFDNTRSGTRRWCSMEACGNRAKVRRHRALHD</sequence>
<keyword evidence="3" id="KW-1185">Reference proteome</keyword>
<dbReference type="Pfam" id="PF07336">
    <property type="entry name" value="ABATE"/>
    <property type="match status" value="1"/>
</dbReference>
<evidence type="ECO:0000259" key="1">
    <source>
        <dbReference type="Pfam" id="PF11706"/>
    </source>
</evidence>
<feature type="domain" description="Zinc finger CGNR" evidence="1">
    <location>
        <begin position="139"/>
        <end position="178"/>
    </location>
</feature>
<accession>M0QJG7</accession>
<evidence type="ECO:0000313" key="3">
    <source>
        <dbReference type="Proteomes" id="UP000011666"/>
    </source>
</evidence>
<reference evidence="2 3" key="1">
    <citation type="submission" date="2013-01" db="EMBL/GenBank/DDBJ databases">
        <title>Whole genome shotgun sequence of Gordonia soli NBRC 108243.</title>
        <authorList>
            <person name="Isaki-Nakamura S."/>
            <person name="Hosoyama A."/>
            <person name="Tsuchikane K."/>
            <person name="Ando Y."/>
            <person name="Baba S."/>
            <person name="Ohji S."/>
            <person name="Hamada M."/>
            <person name="Tamura T."/>
            <person name="Yamazoe A."/>
            <person name="Yamazaki S."/>
            <person name="Fujita N."/>
        </authorList>
    </citation>
    <scope>NUCLEOTIDE SEQUENCE [LARGE SCALE GENOMIC DNA]</scope>
    <source>
        <strain evidence="2 3">NBRC 108243</strain>
    </source>
</reference>
<dbReference type="eggNOG" id="COG5516">
    <property type="taxonomic scope" value="Bacteria"/>
</dbReference>
<dbReference type="OrthoDB" id="123307at2"/>
<dbReference type="Proteomes" id="UP000011666">
    <property type="component" value="Unassembled WGS sequence"/>
</dbReference>
<evidence type="ECO:0000313" key="2">
    <source>
        <dbReference type="EMBL" id="GAC68599.1"/>
    </source>
</evidence>
<proteinExistence type="predicted"/>
<gene>
    <name evidence="2" type="ORF">GS4_16_01300</name>
</gene>
<dbReference type="EMBL" id="BANX01000016">
    <property type="protein sequence ID" value="GAC68599.1"/>
    <property type="molecule type" value="Genomic_DNA"/>
</dbReference>